<dbReference type="NCBIfam" id="TIGR00344">
    <property type="entry name" value="alaS"/>
    <property type="match status" value="1"/>
</dbReference>
<evidence type="ECO:0000256" key="5">
    <source>
        <dbReference type="ARBA" id="ARBA00022598"/>
    </source>
</evidence>
<keyword evidence="7" id="KW-0547">Nucleotide-binding</keyword>
<keyword evidence="10" id="KW-0694">RNA-binding</keyword>
<dbReference type="InterPro" id="IPR002318">
    <property type="entry name" value="Ala-tRNA-lgiase_IIc"/>
</dbReference>
<dbReference type="InterPro" id="IPR018163">
    <property type="entry name" value="Thr/Ala-tRNA-synth_IIc_edit"/>
</dbReference>
<dbReference type="SUPFAM" id="SSF101353">
    <property type="entry name" value="Putative anticodon-binding domain of alanyl-tRNA synthetase (AlaRS)"/>
    <property type="match status" value="1"/>
</dbReference>
<dbReference type="PROSITE" id="PS50860">
    <property type="entry name" value="AA_TRNA_LIGASE_II_ALA"/>
    <property type="match status" value="1"/>
</dbReference>
<feature type="region of interest" description="Disordered" evidence="14">
    <location>
        <begin position="1"/>
        <end position="30"/>
    </location>
</feature>
<dbReference type="GO" id="GO:0005524">
    <property type="term" value="F:ATP binding"/>
    <property type="evidence" value="ECO:0007669"/>
    <property type="project" value="UniProtKB-KW"/>
</dbReference>
<dbReference type="FunFam" id="3.30.980.10:FF:000004">
    <property type="entry name" value="Alanine--tRNA ligase, cytoplasmic"/>
    <property type="match status" value="1"/>
</dbReference>
<name>A0ABD3RVK9_9STRA</name>
<protein>
    <recommendedName>
        <fullName evidence="3">alanine--tRNA ligase</fullName>
        <ecNumber evidence="3">6.1.1.7</ecNumber>
    </recommendedName>
</protein>
<dbReference type="InterPro" id="IPR045864">
    <property type="entry name" value="aa-tRNA-synth_II/BPL/LPL"/>
</dbReference>
<keyword evidence="5" id="KW-0436">Ligase</keyword>
<dbReference type="InterPro" id="IPR018162">
    <property type="entry name" value="Ala-tRNA-ligase_IIc_anticod-bd"/>
</dbReference>
<dbReference type="EMBL" id="JALLPB020000158">
    <property type="protein sequence ID" value="KAL3816239.1"/>
    <property type="molecule type" value="Genomic_DNA"/>
</dbReference>
<comment type="caution">
    <text evidence="16">The sequence shown here is derived from an EMBL/GenBank/DDBJ whole genome shotgun (WGS) entry which is preliminary data.</text>
</comment>
<dbReference type="AlphaFoldDB" id="A0ABD3RVK9"/>
<dbReference type="FunFam" id="3.30.930.10:FF:000011">
    <property type="entry name" value="Alanine--tRNA ligase, cytoplasmic"/>
    <property type="match status" value="1"/>
</dbReference>
<evidence type="ECO:0000256" key="1">
    <source>
        <dbReference type="ARBA" id="ARBA00004229"/>
    </source>
</evidence>
<dbReference type="InterPro" id="IPR023033">
    <property type="entry name" value="Ala_tRNA_ligase_euk/bac"/>
</dbReference>
<dbReference type="InterPro" id="IPR009000">
    <property type="entry name" value="Transl_B-barrel_sf"/>
</dbReference>
<evidence type="ECO:0000256" key="2">
    <source>
        <dbReference type="ARBA" id="ARBA00008226"/>
    </source>
</evidence>
<comment type="catalytic activity">
    <reaction evidence="13">
        <text>tRNA(Ala) + L-alanine + ATP = L-alanyl-tRNA(Ala) + AMP + diphosphate</text>
        <dbReference type="Rhea" id="RHEA:12540"/>
        <dbReference type="Rhea" id="RHEA-COMP:9657"/>
        <dbReference type="Rhea" id="RHEA-COMP:9923"/>
        <dbReference type="ChEBI" id="CHEBI:30616"/>
        <dbReference type="ChEBI" id="CHEBI:33019"/>
        <dbReference type="ChEBI" id="CHEBI:57972"/>
        <dbReference type="ChEBI" id="CHEBI:78442"/>
        <dbReference type="ChEBI" id="CHEBI:78497"/>
        <dbReference type="ChEBI" id="CHEBI:456215"/>
        <dbReference type="EC" id="6.1.1.7"/>
    </reaction>
</comment>
<feature type="compositionally biased region" description="Low complexity" evidence="14">
    <location>
        <begin position="45"/>
        <end position="56"/>
    </location>
</feature>
<proteinExistence type="inferred from homology"/>
<keyword evidence="17" id="KW-1185">Reference proteome</keyword>
<dbReference type="SUPFAM" id="SSF55186">
    <property type="entry name" value="ThrRS/AlaRS common domain"/>
    <property type="match status" value="1"/>
</dbReference>
<feature type="region of interest" description="Disordered" evidence="14">
    <location>
        <begin position="45"/>
        <end position="68"/>
    </location>
</feature>
<dbReference type="InterPro" id="IPR050058">
    <property type="entry name" value="Ala-tRNA_ligase"/>
</dbReference>
<evidence type="ECO:0000256" key="6">
    <source>
        <dbReference type="ARBA" id="ARBA00022723"/>
    </source>
</evidence>
<dbReference type="Pfam" id="PF01411">
    <property type="entry name" value="tRNA-synt_2c"/>
    <property type="match status" value="1"/>
</dbReference>
<dbReference type="PANTHER" id="PTHR11777">
    <property type="entry name" value="ALANYL-TRNA SYNTHETASE"/>
    <property type="match status" value="1"/>
</dbReference>
<gene>
    <name evidence="16" type="ORF">ACHAXA_002185</name>
</gene>
<feature type="domain" description="Alanyl-transfer RNA synthetases family profile" evidence="15">
    <location>
        <begin position="74"/>
        <end position="779"/>
    </location>
</feature>
<dbReference type="Gene3D" id="3.10.310.40">
    <property type="match status" value="1"/>
</dbReference>
<dbReference type="InterPro" id="IPR018164">
    <property type="entry name" value="Ala-tRNA-synth_IIc_N"/>
</dbReference>
<dbReference type="GO" id="GO:0000049">
    <property type="term" value="F:tRNA binding"/>
    <property type="evidence" value="ECO:0007669"/>
    <property type="project" value="UniProtKB-KW"/>
</dbReference>
<dbReference type="GO" id="GO:0006412">
    <property type="term" value="P:translation"/>
    <property type="evidence" value="ECO:0007669"/>
    <property type="project" value="UniProtKB-KW"/>
</dbReference>
<dbReference type="Gene3D" id="3.30.930.10">
    <property type="entry name" value="Bira Bifunctional Protein, Domain 2"/>
    <property type="match status" value="1"/>
</dbReference>
<organism evidence="16 17">
    <name type="scientific">Cyclostephanos tholiformis</name>
    <dbReference type="NCBI Taxonomy" id="382380"/>
    <lineage>
        <taxon>Eukaryota</taxon>
        <taxon>Sar</taxon>
        <taxon>Stramenopiles</taxon>
        <taxon>Ochrophyta</taxon>
        <taxon>Bacillariophyta</taxon>
        <taxon>Coscinodiscophyceae</taxon>
        <taxon>Thalassiosirophycidae</taxon>
        <taxon>Stephanodiscales</taxon>
        <taxon>Stephanodiscaceae</taxon>
        <taxon>Cyclostephanos</taxon>
    </lineage>
</organism>
<reference evidence="16 17" key="1">
    <citation type="submission" date="2024-10" db="EMBL/GenBank/DDBJ databases">
        <title>Updated reference genomes for cyclostephanoid diatoms.</title>
        <authorList>
            <person name="Roberts W.R."/>
            <person name="Alverson A.J."/>
        </authorList>
    </citation>
    <scope>NUCLEOTIDE SEQUENCE [LARGE SCALE GENOMIC DNA]</scope>
    <source>
        <strain evidence="16 17">AJA228-03</strain>
    </source>
</reference>
<feature type="non-terminal residue" evidence="16">
    <location>
        <position position="1"/>
    </location>
</feature>
<evidence type="ECO:0000256" key="4">
    <source>
        <dbReference type="ARBA" id="ARBA00022555"/>
    </source>
</evidence>
<dbReference type="InterPro" id="IPR018165">
    <property type="entry name" value="Ala-tRNA-synth_IIc_core"/>
</dbReference>
<dbReference type="SUPFAM" id="SSF55681">
    <property type="entry name" value="Class II aaRS and biotin synthetases"/>
    <property type="match status" value="1"/>
</dbReference>
<evidence type="ECO:0000256" key="7">
    <source>
        <dbReference type="ARBA" id="ARBA00022741"/>
    </source>
</evidence>
<dbReference type="SUPFAM" id="SSF50447">
    <property type="entry name" value="Translation proteins"/>
    <property type="match status" value="1"/>
</dbReference>
<evidence type="ECO:0000256" key="13">
    <source>
        <dbReference type="ARBA" id="ARBA00048300"/>
    </source>
</evidence>
<dbReference type="CDD" id="cd00673">
    <property type="entry name" value="AlaRS_core"/>
    <property type="match status" value="1"/>
</dbReference>
<keyword evidence="12" id="KW-0030">Aminoacyl-tRNA synthetase</keyword>
<evidence type="ECO:0000256" key="12">
    <source>
        <dbReference type="ARBA" id="ARBA00023146"/>
    </source>
</evidence>
<evidence type="ECO:0000313" key="17">
    <source>
        <dbReference type="Proteomes" id="UP001530377"/>
    </source>
</evidence>
<keyword evidence="9" id="KW-0067">ATP-binding</keyword>
<feature type="compositionally biased region" description="Gly residues" evidence="14">
    <location>
        <begin position="746"/>
        <end position="763"/>
    </location>
</feature>
<evidence type="ECO:0000256" key="14">
    <source>
        <dbReference type="SAM" id="MobiDB-lite"/>
    </source>
</evidence>
<feature type="compositionally biased region" description="Basic and acidic residues" evidence="14">
    <location>
        <begin position="786"/>
        <end position="798"/>
    </location>
</feature>
<keyword evidence="4" id="KW-0820">tRNA-binding</keyword>
<dbReference type="GO" id="GO:0009507">
    <property type="term" value="C:chloroplast"/>
    <property type="evidence" value="ECO:0007669"/>
    <property type="project" value="UniProtKB-SubCell"/>
</dbReference>
<comment type="subcellular location">
    <subcellularLocation>
        <location evidence="1">Plastid</location>
        <location evidence="1">Chloroplast</location>
    </subcellularLocation>
</comment>
<evidence type="ECO:0000256" key="11">
    <source>
        <dbReference type="ARBA" id="ARBA00022917"/>
    </source>
</evidence>
<dbReference type="HAMAP" id="MF_00036_B">
    <property type="entry name" value="Ala_tRNA_synth_B"/>
    <property type="match status" value="1"/>
</dbReference>
<dbReference type="EC" id="6.1.1.7" evidence="3"/>
<evidence type="ECO:0000256" key="8">
    <source>
        <dbReference type="ARBA" id="ARBA00022833"/>
    </source>
</evidence>
<evidence type="ECO:0000259" key="15">
    <source>
        <dbReference type="PROSITE" id="PS50860"/>
    </source>
</evidence>
<dbReference type="GO" id="GO:0046872">
    <property type="term" value="F:metal ion binding"/>
    <property type="evidence" value="ECO:0007669"/>
    <property type="project" value="UniProtKB-KW"/>
</dbReference>
<dbReference type="Proteomes" id="UP001530377">
    <property type="component" value="Unassembled WGS sequence"/>
</dbReference>
<keyword evidence="11" id="KW-0648">Protein biosynthesis</keyword>
<dbReference type="PANTHER" id="PTHR11777:SF9">
    <property type="entry name" value="ALANINE--TRNA LIGASE, CYTOPLASMIC"/>
    <property type="match status" value="1"/>
</dbReference>
<evidence type="ECO:0000256" key="3">
    <source>
        <dbReference type="ARBA" id="ARBA00013168"/>
    </source>
</evidence>
<evidence type="ECO:0000256" key="10">
    <source>
        <dbReference type="ARBA" id="ARBA00022884"/>
    </source>
</evidence>
<accession>A0ABD3RVK9</accession>
<keyword evidence="8" id="KW-0862">Zinc</keyword>
<feature type="region of interest" description="Disordered" evidence="14">
    <location>
        <begin position="743"/>
        <end position="799"/>
    </location>
</feature>
<dbReference type="GO" id="GO:0004813">
    <property type="term" value="F:alanine-tRNA ligase activity"/>
    <property type="evidence" value="ECO:0007669"/>
    <property type="project" value="UniProtKB-EC"/>
</dbReference>
<dbReference type="Gene3D" id="3.30.980.10">
    <property type="entry name" value="Threonyl-trna Synthetase, Chain A, domain 2"/>
    <property type="match status" value="1"/>
</dbReference>
<comment type="similarity">
    <text evidence="2">Belongs to the class-II aminoacyl-tRNA synthetase family.</text>
</comment>
<evidence type="ECO:0000256" key="9">
    <source>
        <dbReference type="ARBA" id="ARBA00022840"/>
    </source>
</evidence>
<dbReference type="PRINTS" id="PR00980">
    <property type="entry name" value="TRNASYNTHALA"/>
</dbReference>
<evidence type="ECO:0000313" key="16">
    <source>
        <dbReference type="EMBL" id="KAL3816239.1"/>
    </source>
</evidence>
<keyword evidence="6" id="KW-0479">Metal-binding</keyword>
<sequence>SGGGRLSVSRLHPYPLRGGGGISSSSRWHRHPRRSCSYYNYYRSSSTKSESSSSSSIENENEDAATAPAPALAWPTSLVRSTFVNYFADHPNRPHVPYPSSPCVPLNDPTLLFANSGMNQFKPIFLGRAVPGTELSTLDMACNSQKCIRAGGKHNDLDDVGRDTYHHTFFEMLGSWSFNGRYFKGEAIDMAYDLLVNVYGIDPSRLYATYFMGDEMSGLEPDVEARDYWTRYLPENRVIGCPAKDNFWEMGDTGPCGPCSEIHYDRIGDRDASSLVNADDPDVIEIWNLVFIQFNRDETSKLTSLPARHVDTGMGLERLCSLLQGHRSNYDIDVFAPIFDAISNMSPPEVGPYGGLVGDDDVTLRDTAYRAVADHARTLTFALADGAVPDNDGRGYVLRRILRRATRYGQQILKCEPGFFARLVPVVVETFGDAYPELVKNQANIIDIVMEEEQSFSTMLDRGIKYFEDEIKGDGESKKVVSADKAFFLYDTLGFPIDLTELMAQEAGMSIDMEGFEAEMEGQKRRSREARLAAKGMGGKRLELVAEQTSWLADRGIAVTDDSSKYSWEVEVEAVVRAIFTSDGFVKDGDVAKEGDAVGLILDKSSFYAEAGGQEADLGTIAFDGGGELLVNDVQTYGGYALHSGVISGGAVSSGSGVKCKVDYSRRRDVAPNHSMTHVLNAALREVLGEGCDQRGSQCNDEKLRFDFSHKSAMSPAQLRATEVYVRDVIAKGLPVTSEVMRWQGSRGGGSPGGGGGEPGGGPVRRAEASRINGGDVGGQGHSAHYRPDSGCRQEGDGRGTATLESFVAEDTPSLDKEAGALRKDLDASVVSAALKSELRARIESVQKKGIEAKKRLLARRVDKCLNVVKEEVQLALSGGKRSLVLNLDIGADSKASQKSKIAPELAFMGISEEDAGSGGRVLFFAIVPDALTSETGLRADEWLSDVLDTVGGSGGGKPGSAMGQAPRCDDVGEVIVRAESFASGAVAMA</sequence>
<dbReference type="Gene3D" id="2.40.30.130">
    <property type="match status" value="1"/>
</dbReference>